<dbReference type="RefSeq" id="WP_243606444.1">
    <property type="nucleotide sequence ID" value="NZ_JALGRD010000007.1"/>
</dbReference>
<dbReference type="EMBL" id="JALGRD010000007">
    <property type="protein sequence ID" value="MCJ0974370.1"/>
    <property type="molecule type" value="Genomic_DNA"/>
</dbReference>
<evidence type="ECO:0000256" key="1">
    <source>
        <dbReference type="SAM" id="Phobius"/>
    </source>
</evidence>
<gene>
    <name evidence="2" type="ORF">MST27_13400</name>
</gene>
<feature type="transmembrane region" description="Helical" evidence="1">
    <location>
        <begin position="35"/>
        <end position="54"/>
    </location>
</feature>
<reference evidence="2" key="1">
    <citation type="submission" date="2022-03" db="EMBL/GenBank/DDBJ databases">
        <title>Pseudomonas marianensis sp. nov., a marine bacterium isolated from deep-sea sediments of the Mariana Trench.</title>
        <authorList>
            <person name="Wei Y."/>
        </authorList>
    </citation>
    <scope>NUCLEOTIDE SEQUENCE</scope>
    <source>
        <strain evidence="2">PS1</strain>
    </source>
</reference>
<feature type="transmembrane region" description="Helical" evidence="1">
    <location>
        <begin position="156"/>
        <end position="177"/>
    </location>
</feature>
<evidence type="ECO:0000313" key="2">
    <source>
        <dbReference type="EMBL" id="MCJ0974370.1"/>
    </source>
</evidence>
<evidence type="ECO:0000313" key="3">
    <source>
        <dbReference type="Proteomes" id="UP001139682"/>
    </source>
</evidence>
<dbReference type="Proteomes" id="UP001139682">
    <property type="component" value="Unassembled WGS sequence"/>
</dbReference>
<sequence length="189" mass="20488">MIKLSPRAQLAVGVALVALMAVTRGQHLASVNLPSASWAVFFVAGILLAPRWVFPMLFVEASLLDLASVGWQTASSYCLSPSYWLLLPAYGALWLGGRTYARLHQAHWHSLATLMACMALSAFVGYLFSGGGYLFFSGQYADPTLAQLAERILHYYPRNLANMALYVGVATALYVGLRGVSAQRAEARA</sequence>
<accession>A0A9X1W4V2</accession>
<organism evidence="2 3">
    <name type="scientific">Stutzerimonas marianensis</name>
    <dbReference type="NCBI Taxonomy" id="2929513"/>
    <lineage>
        <taxon>Bacteria</taxon>
        <taxon>Pseudomonadati</taxon>
        <taxon>Pseudomonadota</taxon>
        <taxon>Gammaproteobacteria</taxon>
        <taxon>Pseudomonadales</taxon>
        <taxon>Pseudomonadaceae</taxon>
        <taxon>Stutzerimonas</taxon>
    </lineage>
</organism>
<comment type="caution">
    <text evidence="2">The sequence shown here is derived from an EMBL/GenBank/DDBJ whole genome shotgun (WGS) entry which is preliminary data.</text>
</comment>
<name>A0A9X1W4V2_9GAMM</name>
<keyword evidence="3" id="KW-1185">Reference proteome</keyword>
<keyword evidence="1" id="KW-0472">Membrane</keyword>
<keyword evidence="1" id="KW-0812">Transmembrane</keyword>
<keyword evidence="1" id="KW-1133">Transmembrane helix</keyword>
<protein>
    <recommendedName>
        <fullName evidence="4">Cobalamin ABC transporter</fullName>
    </recommendedName>
</protein>
<evidence type="ECO:0008006" key="4">
    <source>
        <dbReference type="Google" id="ProtNLM"/>
    </source>
</evidence>
<proteinExistence type="predicted"/>
<feature type="transmembrane region" description="Helical" evidence="1">
    <location>
        <begin position="111"/>
        <end position="136"/>
    </location>
</feature>
<dbReference type="AlphaFoldDB" id="A0A9X1W4V2"/>